<dbReference type="OrthoDB" id="4094279at2759"/>
<proteinExistence type="predicted"/>
<sequence length="450" mass="51879">MSHFLHYRSAKMNESDFFSLIQTATSQDAHRIFLIAYKNSQRGLIQNNRLIDHVVQLAIGSGNNKLISECVRKFYIFMSLDSWQQLFQTVLRDDPGVIELFEHKRPSEFQAVSKSALYKGFSSQDTVALVSHCNNNRFTIRSALKSLHLDKKEAQEVLDGLRGTKLTAYNLIETLRFAFRHHIVDETSCQIIDRILHKTWNGDVLLKRGQRINYQVRDDFRFFYAMATPDERVKLTETLQTLGHAISLLETEEIASFMNNLNDYFFASNQFTFINSTTGKTYILDRLIKKTMQFVFKHHAKIQPKDGVKQIRDILRSLRFDSSPGQASLFEFIVHENPAMAFEILNNYKTKKSVLVNPIMEGIARGVLRAKTLTPYQRVMAFEKFRQSAKELGFKYQMSARLTVLLGNSILKLENISRNPKSNLLQPVIQYGITKGVPHAIIKKWSKALP</sequence>
<evidence type="ECO:0000313" key="1">
    <source>
        <dbReference type="EMBL" id="PVH23363.1"/>
    </source>
</evidence>
<protein>
    <submittedName>
        <fullName evidence="1">Uncharacterized protein</fullName>
    </submittedName>
</protein>
<keyword evidence="2" id="KW-1185">Reference proteome</keyword>
<reference evidence="1 2" key="1">
    <citation type="submission" date="2017-12" db="EMBL/GenBank/DDBJ databases">
        <title>Genome Sequence of a Multidrug-Resistant Candida haemulonii Isolate from a Patient with Chronic Leg Ulcers in Israel.</title>
        <authorList>
            <person name="Chow N.A."/>
            <person name="Gade L."/>
            <person name="Batra D."/>
            <person name="Rowe L.A."/>
            <person name="Ben-Ami R."/>
            <person name="Loparev V.N."/>
            <person name="Litvintseva A.P."/>
        </authorList>
    </citation>
    <scope>NUCLEOTIDE SEQUENCE [LARGE SCALE GENOMIC DNA]</scope>
    <source>
        <strain evidence="1 2">B11899</strain>
    </source>
</reference>
<dbReference type="VEuPathDB" id="FungiDB:CXQ85_003097"/>
<dbReference type="AlphaFoldDB" id="A0A2V1B0Z3"/>
<comment type="caution">
    <text evidence="1">The sequence shown here is derived from an EMBL/GenBank/DDBJ whole genome shotgun (WGS) entry which is preliminary data.</text>
</comment>
<evidence type="ECO:0000313" key="2">
    <source>
        <dbReference type="Proteomes" id="UP000244309"/>
    </source>
</evidence>
<dbReference type="EMBL" id="PKFO01000010">
    <property type="protein sequence ID" value="PVH23363.1"/>
    <property type="molecule type" value="Genomic_DNA"/>
</dbReference>
<dbReference type="RefSeq" id="XP_025344303.1">
    <property type="nucleotide sequence ID" value="XM_025486753.1"/>
</dbReference>
<accession>A0A2V1B0Z3</accession>
<name>A0A2V1B0Z3_9ASCO</name>
<organism evidence="1 2">
    <name type="scientific">Candidozyma haemuli</name>
    <dbReference type="NCBI Taxonomy" id="45357"/>
    <lineage>
        <taxon>Eukaryota</taxon>
        <taxon>Fungi</taxon>
        <taxon>Dikarya</taxon>
        <taxon>Ascomycota</taxon>
        <taxon>Saccharomycotina</taxon>
        <taxon>Pichiomycetes</taxon>
        <taxon>Metschnikowiaceae</taxon>
        <taxon>Candidozyma</taxon>
    </lineage>
</organism>
<gene>
    <name evidence="1" type="ORF">CXQ85_003097</name>
</gene>
<dbReference type="GeneID" id="37008428"/>
<dbReference type="Proteomes" id="UP000244309">
    <property type="component" value="Unassembled WGS sequence"/>
</dbReference>